<keyword evidence="9 13" id="KW-0238">DNA-binding</keyword>
<dbReference type="GO" id="GO:0006310">
    <property type="term" value="P:DNA recombination"/>
    <property type="evidence" value="ECO:0007669"/>
    <property type="project" value="UniProtKB-UniRule"/>
</dbReference>
<evidence type="ECO:0000256" key="11">
    <source>
        <dbReference type="ARBA" id="ARBA00023204"/>
    </source>
</evidence>
<dbReference type="InterPro" id="IPR036397">
    <property type="entry name" value="RNaseH_sf"/>
</dbReference>
<dbReference type="Pfam" id="PF02075">
    <property type="entry name" value="RuvC"/>
    <property type="match status" value="1"/>
</dbReference>
<organism evidence="15 16">
    <name type="scientific">Dissulfurirhabdus thermomarina</name>
    <dbReference type="NCBI Taxonomy" id="1765737"/>
    <lineage>
        <taxon>Bacteria</taxon>
        <taxon>Deltaproteobacteria</taxon>
        <taxon>Dissulfurirhabdaceae</taxon>
        <taxon>Dissulfurirhabdus</taxon>
    </lineage>
</organism>
<dbReference type="AlphaFoldDB" id="A0A6N9TKA7"/>
<evidence type="ECO:0000256" key="8">
    <source>
        <dbReference type="ARBA" id="ARBA00022842"/>
    </source>
</evidence>
<evidence type="ECO:0000256" key="14">
    <source>
        <dbReference type="NCBIfam" id="TIGR00228"/>
    </source>
</evidence>
<comment type="cofactor">
    <cofactor evidence="13">
        <name>Mg(2+)</name>
        <dbReference type="ChEBI" id="CHEBI:18420"/>
    </cofactor>
    <text evidence="13">Binds 2 Mg(2+) ion per subunit.</text>
</comment>
<feature type="active site" evidence="13">
    <location>
        <position position="8"/>
    </location>
</feature>
<dbReference type="SUPFAM" id="SSF53098">
    <property type="entry name" value="Ribonuclease H-like"/>
    <property type="match status" value="1"/>
</dbReference>
<feature type="active site" evidence="13">
    <location>
        <position position="68"/>
    </location>
</feature>
<dbReference type="NCBIfam" id="NF000711">
    <property type="entry name" value="PRK00039.2-1"/>
    <property type="match status" value="1"/>
</dbReference>
<comment type="caution">
    <text evidence="15">The sequence shown here is derived from an EMBL/GenBank/DDBJ whole genome shotgun (WGS) entry which is preliminary data.</text>
</comment>
<evidence type="ECO:0000256" key="1">
    <source>
        <dbReference type="ARBA" id="ARBA00009518"/>
    </source>
</evidence>
<evidence type="ECO:0000256" key="5">
    <source>
        <dbReference type="ARBA" id="ARBA00022759"/>
    </source>
</evidence>
<proteinExistence type="inferred from homology"/>
<keyword evidence="5 13" id="KW-0255">Endonuclease</keyword>
<evidence type="ECO:0000256" key="13">
    <source>
        <dbReference type="HAMAP-Rule" id="MF_00034"/>
    </source>
</evidence>
<dbReference type="GO" id="GO:0048476">
    <property type="term" value="C:Holliday junction resolvase complex"/>
    <property type="evidence" value="ECO:0007669"/>
    <property type="project" value="UniProtKB-UniRule"/>
</dbReference>
<dbReference type="EMBL" id="JAAGRR010000014">
    <property type="protein sequence ID" value="NDY41701.1"/>
    <property type="molecule type" value="Genomic_DNA"/>
</dbReference>
<feature type="binding site" evidence="13">
    <location>
        <position position="68"/>
    </location>
    <ligand>
        <name>Mg(2+)</name>
        <dbReference type="ChEBI" id="CHEBI:18420"/>
        <label>2</label>
    </ligand>
</feature>
<evidence type="ECO:0000256" key="3">
    <source>
        <dbReference type="ARBA" id="ARBA00022722"/>
    </source>
</evidence>
<evidence type="ECO:0000256" key="10">
    <source>
        <dbReference type="ARBA" id="ARBA00023172"/>
    </source>
</evidence>
<dbReference type="GO" id="GO:0003677">
    <property type="term" value="F:DNA binding"/>
    <property type="evidence" value="ECO:0007669"/>
    <property type="project" value="UniProtKB-KW"/>
</dbReference>
<comment type="similarity">
    <text evidence="1 13">Belongs to the RuvC family.</text>
</comment>
<dbReference type="PANTHER" id="PTHR30194:SF3">
    <property type="entry name" value="CROSSOVER JUNCTION ENDODEOXYRIBONUCLEASE RUVC"/>
    <property type="match status" value="1"/>
</dbReference>
<dbReference type="FunFam" id="3.30.420.10:FF:000002">
    <property type="entry name" value="Crossover junction endodeoxyribonuclease RuvC"/>
    <property type="match status" value="1"/>
</dbReference>
<sequence>MDLILGIDPGSRATGFGLVAVDGTRFRCLGAGVLRTRAGWDLAERLHRIHEGLVEVIRRHRPTAAAVENVFQARNPRSALLLGHVRGVAILAAVREGIPVFEYTPTQVKQAVVGYGRAEKGQVQHMVRLLLNLERRPPQDAADALGVAVCHANFAAGPLARAAQQAGRAP</sequence>
<evidence type="ECO:0000256" key="2">
    <source>
        <dbReference type="ARBA" id="ARBA00022490"/>
    </source>
</evidence>
<dbReference type="InterPro" id="IPR002176">
    <property type="entry name" value="X-over_junc_endoDNase_RuvC"/>
</dbReference>
<keyword evidence="3 13" id="KW-0540">Nuclease</keyword>
<dbReference type="InterPro" id="IPR020563">
    <property type="entry name" value="X-over_junc_endoDNase_Mg_BS"/>
</dbReference>
<dbReference type="EC" id="3.1.21.10" evidence="13 14"/>
<dbReference type="Proteomes" id="UP000469346">
    <property type="component" value="Unassembled WGS sequence"/>
</dbReference>
<feature type="binding site" evidence="13">
    <location>
        <position position="8"/>
    </location>
    <ligand>
        <name>Mg(2+)</name>
        <dbReference type="ChEBI" id="CHEBI:18420"/>
        <label>1</label>
    </ligand>
</feature>
<comment type="subunit">
    <text evidence="13">Homodimer which binds Holliday junction (HJ) DNA. The HJ becomes 2-fold symmetrical on binding to RuvC with unstacked arms; it has a different conformation from HJ DNA in complex with RuvA. In the full resolvosome a probable DNA-RuvA(4)-RuvB(12)-RuvC(2) complex forms which resolves the HJ.</text>
</comment>
<evidence type="ECO:0000313" key="15">
    <source>
        <dbReference type="EMBL" id="NDY41701.1"/>
    </source>
</evidence>
<comment type="catalytic activity">
    <reaction evidence="12 13">
        <text>Endonucleolytic cleavage at a junction such as a reciprocal single-stranded crossover between two homologous DNA duplexes (Holliday junction).</text>
        <dbReference type="EC" id="3.1.21.10"/>
    </reaction>
</comment>
<dbReference type="CDD" id="cd16962">
    <property type="entry name" value="RuvC"/>
    <property type="match status" value="1"/>
</dbReference>
<dbReference type="PRINTS" id="PR00696">
    <property type="entry name" value="RSOLVASERUVC"/>
</dbReference>
<evidence type="ECO:0000313" key="16">
    <source>
        <dbReference type="Proteomes" id="UP000469346"/>
    </source>
</evidence>
<dbReference type="GO" id="GO:0000287">
    <property type="term" value="F:magnesium ion binding"/>
    <property type="evidence" value="ECO:0007669"/>
    <property type="project" value="UniProtKB-UniRule"/>
</dbReference>
<dbReference type="HAMAP" id="MF_00034">
    <property type="entry name" value="RuvC"/>
    <property type="match status" value="1"/>
</dbReference>
<keyword evidence="16" id="KW-1185">Reference proteome</keyword>
<dbReference type="GO" id="GO:0008821">
    <property type="term" value="F:crossover junction DNA endonuclease activity"/>
    <property type="evidence" value="ECO:0007669"/>
    <property type="project" value="UniProtKB-UniRule"/>
</dbReference>
<accession>A0A6N9TKA7</accession>
<dbReference type="GO" id="GO:0005737">
    <property type="term" value="C:cytoplasm"/>
    <property type="evidence" value="ECO:0007669"/>
    <property type="project" value="UniProtKB-SubCell"/>
</dbReference>
<reference evidence="15 16" key="1">
    <citation type="submission" date="2020-02" db="EMBL/GenBank/DDBJ databases">
        <title>Comparative genomics of sulfur disproportionating microorganisms.</title>
        <authorList>
            <person name="Ward L.M."/>
            <person name="Bertran E."/>
            <person name="Johnston D.T."/>
        </authorList>
    </citation>
    <scope>NUCLEOTIDE SEQUENCE [LARGE SCALE GENOMIC DNA]</scope>
    <source>
        <strain evidence="15 16">DSM 100025</strain>
    </source>
</reference>
<evidence type="ECO:0000256" key="6">
    <source>
        <dbReference type="ARBA" id="ARBA00022763"/>
    </source>
</evidence>
<keyword evidence="6 13" id="KW-0227">DNA damage</keyword>
<protein>
    <recommendedName>
        <fullName evidence="13 14">Crossover junction endodeoxyribonuclease RuvC</fullName>
        <ecNumber evidence="13 14">3.1.21.10</ecNumber>
    </recommendedName>
    <alternativeName>
        <fullName evidence="13">Holliday junction nuclease RuvC</fullName>
    </alternativeName>
    <alternativeName>
        <fullName evidence="13">Holliday junction resolvase RuvC</fullName>
    </alternativeName>
</protein>
<keyword evidence="8 13" id="KW-0460">Magnesium</keyword>
<keyword evidence="2 13" id="KW-0963">Cytoplasm</keyword>
<dbReference type="PROSITE" id="PS01321">
    <property type="entry name" value="RUVC"/>
    <property type="match status" value="1"/>
</dbReference>
<keyword evidence="11 13" id="KW-0234">DNA repair</keyword>
<comment type="function">
    <text evidence="13">The RuvA-RuvB-RuvC complex processes Holliday junction (HJ) DNA during genetic recombination and DNA repair. Endonuclease that resolves HJ intermediates. Cleaves cruciform DNA by making single-stranded nicks across the HJ at symmetrical positions within the homologous arms, yielding a 5'-phosphate and a 3'-hydroxyl group; requires a central core of homology in the junction. The consensus cleavage sequence is 5'-(A/T)TT(C/G)-3'. Cleavage occurs on the 3'-side of the TT dinucleotide at the point of strand exchange. HJ branch migration catalyzed by RuvA-RuvB allows RuvC to scan DNA until it finds its consensus sequence, where it cleaves and resolves the cruciform DNA.</text>
</comment>
<keyword evidence="10 13" id="KW-0233">DNA recombination</keyword>
<dbReference type="NCBIfam" id="TIGR00228">
    <property type="entry name" value="ruvC"/>
    <property type="match status" value="1"/>
</dbReference>
<comment type="subcellular location">
    <subcellularLocation>
        <location evidence="13">Cytoplasm</location>
    </subcellularLocation>
</comment>
<dbReference type="Gene3D" id="3.30.420.10">
    <property type="entry name" value="Ribonuclease H-like superfamily/Ribonuclease H"/>
    <property type="match status" value="1"/>
</dbReference>
<evidence type="ECO:0000256" key="7">
    <source>
        <dbReference type="ARBA" id="ARBA00022801"/>
    </source>
</evidence>
<keyword evidence="4 13" id="KW-0479">Metal-binding</keyword>
<dbReference type="InterPro" id="IPR012337">
    <property type="entry name" value="RNaseH-like_sf"/>
</dbReference>
<gene>
    <name evidence="13 15" type="primary">ruvC</name>
    <name evidence="15" type="ORF">G3N55_02380</name>
</gene>
<feature type="active site" evidence="13">
    <location>
        <position position="140"/>
    </location>
</feature>
<dbReference type="PANTHER" id="PTHR30194">
    <property type="entry name" value="CROSSOVER JUNCTION ENDODEOXYRIBONUCLEASE RUVC"/>
    <property type="match status" value="1"/>
</dbReference>
<dbReference type="GO" id="GO:0006281">
    <property type="term" value="P:DNA repair"/>
    <property type="evidence" value="ECO:0007669"/>
    <property type="project" value="UniProtKB-UniRule"/>
</dbReference>
<keyword evidence="7 13" id="KW-0378">Hydrolase</keyword>
<evidence type="ECO:0000256" key="4">
    <source>
        <dbReference type="ARBA" id="ARBA00022723"/>
    </source>
</evidence>
<dbReference type="RefSeq" id="WP_163297857.1">
    <property type="nucleotide sequence ID" value="NZ_JAAGRR010000014.1"/>
</dbReference>
<evidence type="ECO:0000256" key="12">
    <source>
        <dbReference type="ARBA" id="ARBA00029354"/>
    </source>
</evidence>
<evidence type="ECO:0000256" key="9">
    <source>
        <dbReference type="ARBA" id="ARBA00023125"/>
    </source>
</evidence>
<name>A0A6N9TKA7_DISTH</name>
<feature type="binding site" evidence="13">
    <location>
        <position position="140"/>
    </location>
    <ligand>
        <name>Mg(2+)</name>
        <dbReference type="ChEBI" id="CHEBI:18420"/>
        <label>1</label>
    </ligand>
</feature>